<sequence length="103" mass="10744">MATEGSGHLTRARRREHLLCSSGLSGDPSESASLPTSGYVIHTLQTALHDGLHAGDVETAIVRSVNRGGDTNPIGAVTRAIAGARFGATALPDRWLAAQLMKL</sequence>
<proteinExistence type="predicted"/>
<keyword evidence="1" id="KW-0479">Metal-binding</keyword>
<evidence type="ECO:0000313" key="3">
    <source>
        <dbReference type="Proteomes" id="UP000282322"/>
    </source>
</evidence>
<dbReference type="SUPFAM" id="SSF101478">
    <property type="entry name" value="ADP-ribosylglycohydrolase"/>
    <property type="match status" value="1"/>
</dbReference>
<reference evidence="2 3" key="1">
    <citation type="submission" date="2018-11" db="EMBL/GenBank/DDBJ databases">
        <title>Taxonoimc description of Halomarina strain SPP-AMP-1.</title>
        <authorList>
            <person name="Pal Y."/>
            <person name="Srinivasana K."/>
            <person name="Verma A."/>
            <person name="Kumar P."/>
        </authorList>
    </citation>
    <scope>NUCLEOTIDE SEQUENCE [LARGE SCALE GENOMIC DNA]</scope>
    <source>
        <strain evidence="2 3">SPP-AMP-1</strain>
    </source>
</reference>
<gene>
    <name evidence="2" type="ORF">EIK79_15575</name>
</gene>
<comment type="caution">
    <text evidence="2">The sequence shown here is derived from an EMBL/GenBank/DDBJ whole genome shotgun (WGS) entry which is preliminary data.</text>
</comment>
<dbReference type="EMBL" id="RRCH01000036">
    <property type="protein sequence ID" value="RRJ28512.1"/>
    <property type="molecule type" value="Genomic_DNA"/>
</dbReference>
<keyword evidence="3" id="KW-1185">Reference proteome</keyword>
<accession>A0A3P3R4W5</accession>
<protein>
    <recommendedName>
        <fullName evidence="4">ADP-ribosylglycohydrolase family protein</fullName>
    </recommendedName>
</protein>
<dbReference type="AlphaFoldDB" id="A0A3P3R4W5"/>
<dbReference type="GO" id="GO:0046872">
    <property type="term" value="F:metal ion binding"/>
    <property type="evidence" value="ECO:0007669"/>
    <property type="project" value="UniProtKB-KW"/>
</dbReference>
<comment type="cofactor">
    <cofactor evidence="1">
        <name>Mg(2+)</name>
        <dbReference type="ChEBI" id="CHEBI:18420"/>
    </cofactor>
    <text evidence="1">Binds 2 magnesium ions per subunit.</text>
</comment>
<dbReference type="InterPro" id="IPR036705">
    <property type="entry name" value="Ribosyl_crysJ1_sf"/>
</dbReference>
<keyword evidence="1" id="KW-0460">Magnesium</keyword>
<dbReference type="Pfam" id="PF03747">
    <property type="entry name" value="ADP_ribosyl_GH"/>
    <property type="match status" value="1"/>
</dbReference>
<name>A0A3P3R4W5_9EURY</name>
<dbReference type="Proteomes" id="UP000282322">
    <property type="component" value="Unassembled WGS sequence"/>
</dbReference>
<evidence type="ECO:0000313" key="2">
    <source>
        <dbReference type="EMBL" id="RRJ28512.1"/>
    </source>
</evidence>
<dbReference type="Gene3D" id="1.10.4080.10">
    <property type="entry name" value="ADP-ribosylation/Crystallin J1"/>
    <property type="match status" value="1"/>
</dbReference>
<dbReference type="OrthoDB" id="114878at2157"/>
<dbReference type="InterPro" id="IPR005502">
    <property type="entry name" value="Ribosyl_crysJ1"/>
</dbReference>
<evidence type="ECO:0000256" key="1">
    <source>
        <dbReference type="PIRSR" id="PIRSR605502-1"/>
    </source>
</evidence>
<evidence type="ECO:0008006" key="4">
    <source>
        <dbReference type="Google" id="ProtNLM"/>
    </source>
</evidence>
<feature type="binding site" evidence="1">
    <location>
        <position position="70"/>
    </location>
    <ligand>
        <name>Mg(2+)</name>
        <dbReference type="ChEBI" id="CHEBI:18420"/>
        <label>1</label>
    </ligand>
</feature>
<organism evidence="2 3">
    <name type="scientific">Halocatena pleomorpha</name>
    <dbReference type="NCBI Taxonomy" id="1785090"/>
    <lineage>
        <taxon>Archaea</taxon>
        <taxon>Methanobacteriati</taxon>
        <taxon>Methanobacteriota</taxon>
        <taxon>Stenosarchaea group</taxon>
        <taxon>Halobacteria</taxon>
        <taxon>Halobacteriales</taxon>
        <taxon>Natronomonadaceae</taxon>
        <taxon>Halocatena</taxon>
    </lineage>
</organism>